<comment type="caution">
    <text evidence="3">The sequence shown here is derived from an EMBL/GenBank/DDBJ whole genome shotgun (WGS) entry which is preliminary data.</text>
</comment>
<dbReference type="OrthoDB" id="272672at2759"/>
<dbReference type="InterPro" id="IPR027417">
    <property type="entry name" value="P-loop_NTPase"/>
</dbReference>
<dbReference type="EMBL" id="LHPF02000018">
    <property type="protein sequence ID" value="PSC70787.1"/>
    <property type="molecule type" value="Genomic_DNA"/>
</dbReference>
<dbReference type="PANTHER" id="PTHR13748">
    <property type="entry name" value="COBW-RELATED"/>
    <property type="match status" value="1"/>
</dbReference>
<feature type="domain" description="CobW/HypB/UreG nucleotide-binding" evidence="2">
    <location>
        <begin position="12"/>
        <end position="195"/>
    </location>
</feature>
<evidence type="ECO:0000256" key="1">
    <source>
        <dbReference type="SAM" id="MobiDB-lite"/>
    </source>
</evidence>
<dbReference type="AlphaFoldDB" id="A0A2P6V9L4"/>
<dbReference type="SUPFAM" id="SSF52540">
    <property type="entry name" value="P-loop containing nucleoside triphosphate hydrolases"/>
    <property type="match status" value="1"/>
</dbReference>
<evidence type="ECO:0000313" key="3">
    <source>
        <dbReference type="EMBL" id="PSC70787.1"/>
    </source>
</evidence>
<organism evidence="3 4">
    <name type="scientific">Micractinium conductrix</name>
    <dbReference type="NCBI Taxonomy" id="554055"/>
    <lineage>
        <taxon>Eukaryota</taxon>
        <taxon>Viridiplantae</taxon>
        <taxon>Chlorophyta</taxon>
        <taxon>core chlorophytes</taxon>
        <taxon>Trebouxiophyceae</taxon>
        <taxon>Chlorellales</taxon>
        <taxon>Chlorellaceae</taxon>
        <taxon>Chlorella clade</taxon>
        <taxon>Micractinium</taxon>
    </lineage>
</organism>
<evidence type="ECO:0000259" key="2">
    <source>
        <dbReference type="Pfam" id="PF02492"/>
    </source>
</evidence>
<dbReference type="Proteomes" id="UP000239649">
    <property type="component" value="Unassembled WGS sequence"/>
</dbReference>
<accession>A0A2P6V9L4</accession>
<reference evidence="3 4" key="1">
    <citation type="journal article" date="2018" name="Plant J.">
        <title>Genome sequences of Chlorella sorokiniana UTEX 1602 and Micractinium conductrix SAG 241.80: implications to maltose excretion by a green alga.</title>
        <authorList>
            <person name="Arriola M.B."/>
            <person name="Velmurugan N."/>
            <person name="Zhang Y."/>
            <person name="Plunkett M.H."/>
            <person name="Hondzo H."/>
            <person name="Barney B.M."/>
        </authorList>
    </citation>
    <scope>NUCLEOTIDE SEQUENCE [LARGE SCALE GENOMIC DNA]</scope>
    <source>
        <strain evidence="3 4">SAG 241.80</strain>
    </source>
</reference>
<name>A0A2P6V9L4_9CHLO</name>
<feature type="compositionally biased region" description="Low complexity" evidence="1">
    <location>
        <begin position="273"/>
        <end position="283"/>
    </location>
</feature>
<keyword evidence="4" id="KW-1185">Reference proteome</keyword>
<proteinExistence type="predicted"/>
<evidence type="ECO:0000313" key="4">
    <source>
        <dbReference type="Proteomes" id="UP000239649"/>
    </source>
</evidence>
<gene>
    <name evidence="3" type="ORF">C2E20_5916</name>
</gene>
<dbReference type="PANTHER" id="PTHR13748:SF46">
    <property type="entry name" value="ZINC CHAPERONE YEIR"/>
    <property type="match status" value="1"/>
</dbReference>
<dbReference type="Pfam" id="PF02492">
    <property type="entry name" value="cobW"/>
    <property type="match status" value="1"/>
</dbReference>
<feature type="compositionally biased region" description="Low complexity" evidence="1">
    <location>
        <begin position="230"/>
        <end position="256"/>
    </location>
</feature>
<dbReference type="InterPro" id="IPR051316">
    <property type="entry name" value="Zinc-reg_GTPase_activator"/>
</dbReference>
<dbReference type="STRING" id="554055.A0A2P6V9L4"/>
<sequence length="494" mass="48993">MAAPRRLRLPVPTTIVTGALASGKTSLIAALLRSKPPGEEWAVLVNEFGAAGLDGALLEGEHQQGGGGGVRVRQLAGGCLCCALSNMTPLAIAQLLRAVKPDRLLIEPSGLAHPAALVDMLTGGHLGSSLALQPVVCLVDASQFCGGAAVPVACEASQLLMDQISIADVLVGSKADLCNEATLAAFHRWAGRLFPAKARVVAVAAGRLDGAAAAALLRWADGEARGGSSGSSSPSRAGSASQPAPQGLQAQQAPVQRVRRTAASSPWFSSTGPAEAEATADQAACTDQPLRKQVSDASGDYSACGWIYHRDCTFSRPALLALLAQLVPCTLRVKGVFRVSPRQWVAVSAAPPPATAGAVAAGEGSGSGGSGGSAAAGAAAASEAVELREIAYRRDSRVEIILDTKATAAAAAAAAAATAAAAVAASAGGAPAAGSAAAPASDSLEVRAAAVSLAQAAGASREALKQQVVAALGSAAAGEWSALEALLLATLVEA</sequence>
<feature type="region of interest" description="Disordered" evidence="1">
    <location>
        <begin position="225"/>
        <end position="283"/>
    </location>
</feature>
<dbReference type="CDD" id="cd03112">
    <property type="entry name" value="CobW-like"/>
    <property type="match status" value="1"/>
</dbReference>
<dbReference type="Gene3D" id="3.40.50.300">
    <property type="entry name" value="P-loop containing nucleotide triphosphate hydrolases"/>
    <property type="match status" value="1"/>
</dbReference>
<dbReference type="GO" id="GO:0005737">
    <property type="term" value="C:cytoplasm"/>
    <property type="evidence" value="ECO:0007669"/>
    <property type="project" value="TreeGrafter"/>
</dbReference>
<dbReference type="InterPro" id="IPR003495">
    <property type="entry name" value="CobW/HypB/UreG_nucleotide-bd"/>
</dbReference>
<protein>
    <submittedName>
        <fullName evidence="3">Cobalamin biosynthesis</fullName>
    </submittedName>
</protein>